<dbReference type="InterPro" id="IPR018060">
    <property type="entry name" value="HTH_AraC"/>
</dbReference>
<dbReference type="PROSITE" id="PS01124">
    <property type="entry name" value="HTH_ARAC_FAMILY_2"/>
    <property type="match status" value="1"/>
</dbReference>
<dbReference type="InterPro" id="IPR020449">
    <property type="entry name" value="Tscrpt_reg_AraC-type_HTH"/>
</dbReference>
<protein>
    <submittedName>
        <fullName evidence="5">Transcriptional regulator, AraC family</fullName>
    </submittedName>
</protein>
<dbReference type="SUPFAM" id="SSF46689">
    <property type="entry name" value="Homeodomain-like"/>
    <property type="match status" value="2"/>
</dbReference>
<dbReference type="GO" id="GO:0043565">
    <property type="term" value="F:sequence-specific DNA binding"/>
    <property type="evidence" value="ECO:0007669"/>
    <property type="project" value="InterPro"/>
</dbReference>
<dbReference type="OrthoDB" id="1007602at2"/>
<dbReference type="GO" id="GO:0003700">
    <property type="term" value="F:DNA-binding transcription factor activity"/>
    <property type="evidence" value="ECO:0007669"/>
    <property type="project" value="InterPro"/>
</dbReference>
<evidence type="ECO:0000313" key="5">
    <source>
        <dbReference type="EMBL" id="CDF79780.1"/>
    </source>
</evidence>
<dbReference type="PRINTS" id="PR00032">
    <property type="entry name" value="HTHARAC"/>
</dbReference>
<reference evidence="5 6" key="1">
    <citation type="journal article" date="2013" name="Appl. Environ. Microbiol.">
        <title>The genome of the alga-associated marine flavobacterium Formosa agariphila KMM 3901T reveals a broad potential for degradation of algal polysaccharides.</title>
        <authorList>
            <person name="Mann A.J."/>
            <person name="Hahnke R.L."/>
            <person name="Huang S."/>
            <person name="Werner J."/>
            <person name="Xing P."/>
            <person name="Barbeyron T."/>
            <person name="Huettel B."/>
            <person name="Stueber K."/>
            <person name="Reinhardt R."/>
            <person name="Harder J."/>
            <person name="Gloeckner F.O."/>
            <person name="Amann R.I."/>
            <person name="Teeling H."/>
        </authorList>
    </citation>
    <scope>NUCLEOTIDE SEQUENCE [LARGE SCALE GENOMIC DNA]</scope>
    <source>
        <strain evidence="6">DSM 15362 / KCTC 12365 / LMG 23005 / KMM 3901</strain>
    </source>
</reference>
<sequence>MNSLIEGVKIGLLHVGYAKIRRYSYYENVVSPFSRLIYVKRGCAEVCHTNQIFVLKSGSLYLIPSYVYNNFKCEEDYEHYYIDFFEEIKYGLSIYNFKDFIYEVEAIASDKEYFERLLEINPKIAIVDTEPKFYTNQLFFKTSNTDDNVFFKNQYIETNGIISILLSRFIKNTSGLSEKETIEGDLNSIIIYIAKNLDKEITVEGLATYCSLNTDYFSRIFNKRFHTRPSKYIQQKRIERAQVLLLTTHDTLKQIAVKVGFQDIAHFSKTFKKITGNSPGKYRKNYITI</sequence>
<dbReference type="Pfam" id="PF12833">
    <property type="entry name" value="HTH_18"/>
    <property type="match status" value="1"/>
</dbReference>
<evidence type="ECO:0000256" key="3">
    <source>
        <dbReference type="ARBA" id="ARBA00023163"/>
    </source>
</evidence>
<dbReference type="PANTHER" id="PTHR43280:SF28">
    <property type="entry name" value="HTH-TYPE TRANSCRIPTIONAL ACTIVATOR RHAS"/>
    <property type="match status" value="1"/>
</dbReference>
<dbReference type="PANTHER" id="PTHR43280">
    <property type="entry name" value="ARAC-FAMILY TRANSCRIPTIONAL REGULATOR"/>
    <property type="match status" value="1"/>
</dbReference>
<organism evidence="5 6">
    <name type="scientific">Formosa agariphila (strain DSM 15362 / KCTC 12365 / LMG 23005 / KMM 3901 / M-2Alg 35-1)</name>
    <dbReference type="NCBI Taxonomy" id="1347342"/>
    <lineage>
        <taxon>Bacteria</taxon>
        <taxon>Pseudomonadati</taxon>
        <taxon>Bacteroidota</taxon>
        <taxon>Flavobacteriia</taxon>
        <taxon>Flavobacteriales</taxon>
        <taxon>Flavobacteriaceae</taxon>
        <taxon>Formosa</taxon>
    </lineage>
</organism>
<keyword evidence="6" id="KW-1185">Reference proteome</keyword>
<dbReference type="AlphaFoldDB" id="T2KM28"/>
<dbReference type="EMBL" id="HG315671">
    <property type="protein sequence ID" value="CDF79780.1"/>
    <property type="molecule type" value="Genomic_DNA"/>
</dbReference>
<dbReference type="SMART" id="SM00342">
    <property type="entry name" value="HTH_ARAC"/>
    <property type="match status" value="1"/>
</dbReference>
<dbReference type="PROSITE" id="PS00041">
    <property type="entry name" value="HTH_ARAC_FAMILY_1"/>
    <property type="match status" value="1"/>
</dbReference>
<dbReference type="InterPro" id="IPR018062">
    <property type="entry name" value="HTH_AraC-typ_CS"/>
</dbReference>
<dbReference type="InterPro" id="IPR037923">
    <property type="entry name" value="HTH-like"/>
</dbReference>
<dbReference type="PATRIC" id="fig|1347342.6.peg.2074"/>
<keyword evidence="1" id="KW-0805">Transcription regulation</keyword>
<dbReference type="eggNOG" id="COG2207">
    <property type="taxonomic scope" value="Bacteria"/>
</dbReference>
<evidence type="ECO:0000256" key="1">
    <source>
        <dbReference type="ARBA" id="ARBA00023015"/>
    </source>
</evidence>
<accession>T2KM28</accession>
<dbReference type="Proteomes" id="UP000016160">
    <property type="component" value="Chromosome"/>
</dbReference>
<dbReference type="SUPFAM" id="SSF51215">
    <property type="entry name" value="Regulatory protein AraC"/>
    <property type="match status" value="1"/>
</dbReference>
<evidence type="ECO:0000256" key="2">
    <source>
        <dbReference type="ARBA" id="ARBA00023125"/>
    </source>
</evidence>
<dbReference type="STRING" id="1347342.BN863_20680"/>
<name>T2KM28_FORAG</name>
<feature type="domain" description="HTH araC/xylS-type" evidence="4">
    <location>
        <begin position="187"/>
        <end position="285"/>
    </location>
</feature>
<dbReference type="RefSeq" id="WP_038530251.1">
    <property type="nucleotide sequence ID" value="NZ_HG315671.1"/>
</dbReference>
<dbReference type="HOGENOM" id="CLU_000445_88_6_10"/>
<evidence type="ECO:0000313" key="6">
    <source>
        <dbReference type="Proteomes" id="UP000016160"/>
    </source>
</evidence>
<keyword evidence="2" id="KW-0238">DNA-binding</keyword>
<dbReference type="Gene3D" id="1.10.10.60">
    <property type="entry name" value="Homeodomain-like"/>
    <property type="match status" value="2"/>
</dbReference>
<dbReference type="InterPro" id="IPR009057">
    <property type="entry name" value="Homeodomain-like_sf"/>
</dbReference>
<evidence type="ECO:0000259" key="4">
    <source>
        <dbReference type="PROSITE" id="PS01124"/>
    </source>
</evidence>
<proteinExistence type="predicted"/>
<gene>
    <name evidence="5" type="ORF">BN863_20680</name>
</gene>
<keyword evidence="3" id="KW-0804">Transcription</keyword>